<name>A0A1R4GV78_9GAMM</name>
<evidence type="ECO:0000256" key="1">
    <source>
        <dbReference type="SAM" id="MobiDB-lite"/>
    </source>
</evidence>
<evidence type="ECO:0000313" key="3">
    <source>
        <dbReference type="Proteomes" id="UP000188357"/>
    </source>
</evidence>
<dbReference type="Proteomes" id="UP000188357">
    <property type="component" value="Unassembled WGS sequence"/>
</dbReference>
<feature type="compositionally biased region" description="Basic and acidic residues" evidence="1">
    <location>
        <begin position="14"/>
        <end position="29"/>
    </location>
</feature>
<sequence length="29" mass="3177">MIDEQGNPTSITVEKSELKNTDDNPADSK</sequence>
<keyword evidence="3" id="KW-1185">Reference proteome</keyword>
<reference evidence="2 3" key="1">
    <citation type="submission" date="2017-02" db="EMBL/GenBank/DDBJ databases">
        <authorList>
            <person name="Peterson S.W."/>
        </authorList>
    </citation>
    <scope>NUCLEOTIDE SEQUENCE [LARGE SCALE GENOMIC DNA]</scope>
    <source>
        <strain evidence="2">Psychrobacter_piechaudii</strain>
    </source>
</reference>
<feature type="region of interest" description="Disordered" evidence="1">
    <location>
        <begin position="1"/>
        <end position="29"/>
    </location>
</feature>
<dbReference type="EMBL" id="FUGE01000149">
    <property type="protein sequence ID" value="SJM72099.1"/>
    <property type="molecule type" value="Genomic_DNA"/>
</dbReference>
<feature type="compositionally biased region" description="Polar residues" evidence="1">
    <location>
        <begin position="1"/>
        <end position="13"/>
    </location>
</feature>
<evidence type="ECO:0000313" key="2">
    <source>
        <dbReference type="EMBL" id="SJM72099.1"/>
    </source>
</evidence>
<organism evidence="2 3">
    <name type="scientific">Psychrobacter piechaudii</name>
    <dbReference type="NCBI Taxonomy" id="1945521"/>
    <lineage>
        <taxon>Bacteria</taxon>
        <taxon>Pseudomonadati</taxon>
        <taxon>Pseudomonadota</taxon>
        <taxon>Gammaproteobacteria</taxon>
        <taxon>Moraxellales</taxon>
        <taxon>Moraxellaceae</taxon>
        <taxon>Psychrobacter</taxon>
    </lineage>
</organism>
<gene>
    <name evidence="2" type="ORF">A1232T_01543</name>
</gene>
<accession>A0A1R4GV78</accession>
<protein>
    <submittedName>
        <fullName evidence="2">Uncharacterized protein</fullName>
    </submittedName>
</protein>
<dbReference type="STRING" id="1945521.A1232T_01543"/>
<dbReference type="AlphaFoldDB" id="A0A1R4GV78"/>
<proteinExistence type="predicted"/>